<name>A0A6G0YQH7_APHCR</name>
<dbReference type="Proteomes" id="UP000478052">
    <property type="component" value="Unassembled WGS sequence"/>
</dbReference>
<evidence type="ECO:0000313" key="2">
    <source>
        <dbReference type="Proteomes" id="UP000478052"/>
    </source>
</evidence>
<gene>
    <name evidence="1" type="ORF">FWK35_00013342</name>
</gene>
<keyword evidence="2" id="KW-1185">Reference proteome</keyword>
<sequence>MNHKEIFDFPSFNGEHPYIGILMVPWNYSPCVLVAASWCLTHSTPISTQYFRNISIQNPYKVIAGYTSTSHLHDSSKHQISLGIEAVFHPNPLVLFVLIKVIPEFRNSIFIDYKRLKYNATEPMNENCESSYWLQTKHPTYKDNFFYEYLLMNQIPCPYVLCHYSNSTACTINKVIKKNCISAMVVCNYHFMSFAEFQPEEGRSVLYHKITNEVIMWIKQYVL</sequence>
<evidence type="ECO:0000313" key="1">
    <source>
        <dbReference type="EMBL" id="KAF0760007.1"/>
    </source>
</evidence>
<dbReference type="AlphaFoldDB" id="A0A6G0YQH7"/>
<comment type="caution">
    <text evidence="1">The sequence shown here is derived from an EMBL/GenBank/DDBJ whole genome shotgun (WGS) entry which is preliminary data.</text>
</comment>
<reference evidence="1 2" key="1">
    <citation type="submission" date="2019-08" db="EMBL/GenBank/DDBJ databases">
        <title>Whole genome of Aphis craccivora.</title>
        <authorList>
            <person name="Voronova N.V."/>
            <person name="Shulinski R.S."/>
            <person name="Bandarenka Y.V."/>
            <person name="Zhorov D.G."/>
            <person name="Warner D."/>
        </authorList>
    </citation>
    <scope>NUCLEOTIDE SEQUENCE [LARGE SCALE GENOMIC DNA]</scope>
    <source>
        <strain evidence="1">180601</strain>
        <tissue evidence="1">Whole Body</tissue>
    </source>
</reference>
<protein>
    <submittedName>
        <fullName evidence="1">Uncharacterized protein</fullName>
    </submittedName>
</protein>
<accession>A0A6G0YQH7</accession>
<dbReference type="OrthoDB" id="6609257at2759"/>
<dbReference type="EMBL" id="VUJU01002816">
    <property type="protein sequence ID" value="KAF0760007.1"/>
    <property type="molecule type" value="Genomic_DNA"/>
</dbReference>
<organism evidence="1 2">
    <name type="scientific">Aphis craccivora</name>
    <name type="common">Cowpea aphid</name>
    <dbReference type="NCBI Taxonomy" id="307492"/>
    <lineage>
        <taxon>Eukaryota</taxon>
        <taxon>Metazoa</taxon>
        <taxon>Ecdysozoa</taxon>
        <taxon>Arthropoda</taxon>
        <taxon>Hexapoda</taxon>
        <taxon>Insecta</taxon>
        <taxon>Pterygota</taxon>
        <taxon>Neoptera</taxon>
        <taxon>Paraneoptera</taxon>
        <taxon>Hemiptera</taxon>
        <taxon>Sternorrhyncha</taxon>
        <taxon>Aphidomorpha</taxon>
        <taxon>Aphidoidea</taxon>
        <taxon>Aphididae</taxon>
        <taxon>Aphidini</taxon>
        <taxon>Aphis</taxon>
        <taxon>Aphis</taxon>
    </lineage>
</organism>
<proteinExistence type="predicted"/>